<keyword evidence="1" id="KW-0175">Coiled coil</keyword>
<organism evidence="2 3">
    <name type="scientific">Fluctibacter corallii</name>
    <dbReference type="NCBI Taxonomy" id="2984329"/>
    <lineage>
        <taxon>Bacteria</taxon>
        <taxon>Pseudomonadati</taxon>
        <taxon>Pseudomonadota</taxon>
        <taxon>Gammaproteobacteria</taxon>
        <taxon>Alteromonadales</taxon>
        <taxon>Alteromonadaceae</taxon>
        <taxon>Fluctibacter</taxon>
    </lineage>
</organism>
<dbReference type="Proteomes" id="UP001652504">
    <property type="component" value="Unassembled WGS sequence"/>
</dbReference>
<name>A0ABT3A3U3_9ALTE</name>
<comment type="caution">
    <text evidence="2">The sequence shown here is derived from an EMBL/GenBank/DDBJ whole genome shotgun (WGS) entry which is preliminary data.</text>
</comment>
<gene>
    <name evidence="2" type="ORF">OE749_01410</name>
</gene>
<protein>
    <submittedName>
        <fullName evidence="2">Uncharacterized protein</fullName>
    </submittedName>
</protein>
<reference evidence="2 3" key="1">
    <citation type="submission" date="2022-10" db="EMBL/GenBank/DDBJ databases">
        <title>Aestuariibacter sp. AA17 isolated from Montipora capitata coral fragment.</title>
        <authorList>
            <person name="Emsley S.A."/>
            <person name="Pfannmuller K.M."/>
            <person name="Loughran R.M."/>
            <person name="Shlafstein M."/>
            <person name="Papke E."/>
            <person name="Saw J.H."/>
            <person name="Ushijima B."/>
            <person name="Videau P."/>
        </authorList>
    </citation>
    <scope>NUCLEOTIDE SEQUENCE [LARGE SCALE GENOMIC DNA]</scope>
    <source>
        <strain evidence="2 3">AA17</strain>
    </source>
</reference>
<proteinExistence type="predicted"/>
<evidence type="ECO:0000313" key="3">
    <source>
        <dbReference type="Proteomes" id="UP001652504"/>
    </source>
</evidence>
<accession>A0ABT3A3U3</accession>
<dbReference type="RefSeq" id="WP_263710554.1">
    <property type="nucleotide sequence ID" value="NZ_JAOWKX010000001.1"/>
</dbReference>
<evidence type="ECO:0000313" key="2">
    <source>
        <dbReference type="EMBL" id="MCV2883353.1"/>
    </source>
</evidence>
<keyword evidence="3" id="KW-1185">Reference proteome</keyword>
<feature type="coiled-coil region" evidence="1">
    <location>
        <begin position="71"/>
        <end position="98"/>
    </location>
</feature>
<dbReference type="EMBL" id="JAOWKX010000001">
    <property type="protein sequence ID" value="MCV2883353.1"/>
    <property type="molecule type" value="Genomic_DNA"/>
</dbReference>
<sequence length="489" mass="55575">MFGPAGASTFTQSVIDIKNLIYSDTQVKDSLYEQASIFFGIQDDDKARVALQVAKVDEAKKEVETASWTKSKAAKQQLEAAEAKLASLKQSIENDRVKRLDKCIDICTRLIRLSEGTNGAETAQNSAKLLGTILLLSPGDGPRLQVAHQRFKPMYKAVLAVRLLDKLLTAGMITNKYILQHYEADRRYPENPEDDLTEFQREVVIPVMMASIYQDVGMLHLDAVKLLKGPKGDLDEFRLLEGDDRIQMLKLNHKHSLDYMSHGLGALPYRGDDKTERKAFKEREKAKLVFIRTMLNDAIKPKQGLGNLIKVPQIYTSVILSTKAGYDVRELPKAALLLEQVAKKGAVDVAAAEKLVEIVGYFPQGYGIAYIPKDDQDRDLDRYEYAIVTGLNPQNPKVPQCRLVTRNLEYIAFGNDARISVERNLYFPNTRKKLQRVSPERLKEILSKLYHDFEQRGAAELIPRCWQPYDYFSFRNNQNLWNRKLCTTI</sequence>
<evidence type="ECO:0000256" key="1">
    <source>
        <dbReference type="SAM" id="Coils"/>
    </source>
</evidence>